<name>A0A368KJQ5_9GAMM</name>
<keyword evidence="2" id="KW-1185">Reference proteome</keyword>
<evidence type="ECO:0000313" key="2">
    <source>
        <dbReference type="Proteomes" id="UP000252387"/>
    </source>
</evidence>
<dbReference type="RefSeq" id="WP_114340541.1">
    <property type="nucleotide sequence ID" value="NZ_QFWQ01000002.1"/>
</dbReference>
<evidence type="ECO:0000313" key="1">
    <source>
        <dbReference type="EMBL" id="RCS31356.1"/>
    </source>
</evidence>
<accession>A0A368KJQ5</accession>
<sequence>MNELAYDINYLTDSESAEPVAPLRVASTTPAAVAPSPANVAGAQEALARELLQAAATHEALIQQYLRFSGGPSQGAFSQ</sequence>
<organism evidence="1 2">
    <name type="scientific">Rhodanobacter denitrificans</name>
    <dbReference type="NCBI Taxonomy" id="666685"/>
    <lineage>
        <taxon>Bacteria</taxon>
        <taxon>Pseudomonadati</taxon>
        <taxon>Pseudomonadota</taxon>
        <taxon>Gammaproteobacteria</taxon>
        <taxon>Lysobacterales</taxon>
        <taxon>Rhodanobacteraceae</taxon>
        <taxon>Rhodanobacter</taxon>
    </lineage>
</organism>
<protein>
    <submittedName>
        <fullName evidence="1">Uncharacterized protein</fullName>
    </submittedName>
</protein>
<proteinExistence type="predicted"/>
<dbReference type="AlphaFoldDB" id="A0A368KJQ5"/>
<comment type="caution">
    <text evidence="1">The sequence shown here is derived from an EMBL/GenBank/DDBJ whole genome shotgun (WGS) entry which is preliminary data.</text>
</comment>
<gene>
    <name evidence="1" type="ORF">DEO45_01380</name>
</gene>
<dbReference type="Proteomes" id="UP000252387">
    <property type="component" value="Unassembled WGS sequence"/>
</dbReference>
<reference evidence="1 2" key="1">
    <citation type="submission" date="2018-05" db="EMBL/GenBank/DDBJ databases">
        <title>Draft genome sequence of Rhodanobacter denitrificans Yn1 isolated from gold copper mine.</title>
        <authorList>
            <person name="Yang N."/>
            <person name="Mazhar H.S."/>
            <person name="Rensing C."/>
        </authorList>
    </citation>
    <scope>NUCLEOTIDE SEQUENCE [LARGE SCALE GENOMIC DNA]</scope>
    <source>
        <strain evidence="1 2">Yn1</strain>
    </source>
</reference>
<dbReference type="EMBL" id="QFWQ01000002">
    <property type="protein sequence ID" value="RCS31356.1"/>
    <property type="molecule type" value="Genomic_DNA"/>
</dbReference>